<organism evidence="3 4">
    <name type="scientific">Desulfomicrobium orale DSM 12838</name>
    <dbReference type="NCBI Taxonomy" id="888061"/>
    <lineage>
        <taxon>Bacteria</taxon>
        <taxon>Pseudomonadati</taxon>
        <taxon>Thermodesulfobacteriota</taxon>
        <taxon>Desulfovibrionia</taxon>
        <taxon>Desulfovibrionales</taxon>
        <taxon>Desulfomicrobiaceae</taxon>
        <taxon>Desulfomicrobium</taxon>
    </lineage>
</organism>
<sequence>MTRLFSYAILVLVSAFFLPFSATASSYPYISGHGVNFATGNKYVQETDVRLDGPVILSFTRTYNSQATENGVLGYGWSSPFTSERLVTEKTAIILIRGDGRHVRFHREKDGTYINQVGPRLTIMKTGTGFQLLQTNRDIHAYDTQGLLTGIALANGGTIMTDRAI</sequence>
<dbReference type="InterPro" id="IPR045351">
    <property type="entry name" value="DUF6531"/>
</dbReference>
<accession>A0A0X8JNM4</accession>
<dbReference type="RefSeq" id="WP_066601757.1">
    <property type="nucleotide sequence ID" value="NZ_CP014230.1"/>
</dbReference>
<evidence type="ECO:0000256" key="1">
    <source>
        <dbReference type="SAM" id="SignalP"/>
    </source>
</evidence>
<feature type="domain" description="DUF6531" evidence="2">
    <location>
        <begin position="32"/>
        <end position="105"/>
    </location>
</feature>
<reference evidence="4" key="1">
    <citation type="submission" date="2016-02" db="EMBL/GenBank/DDBJ databases">
        <authorList>
            <person name="Holder M.E."/>
            <person name="Ajami N.J."/>
            <person name="Petrosino J.F."/>
        </authorList>
    </citation>
    <scope>NUCLEOTIDE SEQUENCE [LARGE SCALE GENOMIC DNA]</scope>
    <source>
        <strain evidence="4">DSM 12838</strain>
    </source>
</reference>
<proteinExistence type="predicted"/>
<protein>
    <recommendedName>
        <fullName evidence="2">DUF6531 domain-containing protein</fullName>
    </recommendedName>
</protein>
<feature type="chain" id="PRO_5007067565" description="DUF6531 domain-containing protein" evidence="1">
    <location>
        <begin position="25"/>
        <end position="165"/>
    </location>
</feature>
<evidence type="ECO:0000313" key="3">
    <source>
        <dbReference type="EMBL" id="AMD91738.1"/>
    </source>
</evidence>
<dbReference type="Proteomes" id="UP000063964">
    <property type="component" value="Chromosome"/>
</dbReference>
<keyword evidence="1" id="KW-0732">Signal</keyword>
<feature type="signal peptide" evidence="1">
    <location>
        <begin position="1"/>
        <end position="24"/>
    </location>
</feature>
<dbReference type="Pfam" id="PF20148">
    <property type="entry name" value="DUF6531"/>
    <property type="match status" value="1"/>
</dbReference>
<name>A0A0X8JNM4_9BACT</name>
<dbReference type="KEGG" id="doa:AXF15_00480"/>
<dbReference type="STRING" id="888061.AXF15_00480"/>
<dbReference type="EMBL" id="CP014230">
    <property type="protein sequence ID" value="AMD91738.1"/>
    <property type="molecule type" value="Genomic_DNA"/>
</dbReference>
<evidence type="ECO:0000259" key="2">
    <source>
        <dbReference type="Pfam" id="PF20148"/>
    </source>
</evidence>
<gene>
    <name evidence="3" type="ORF">AXF15_00480</name>
</gene>
<dbReference type="OrthoDB" id="3712874at2"/>
<keyword evidence="4" id="KW-1185">Reference proteome</keyword>
<evidence type="ECO:0000313" key="4">
    <source>
        <dbReference type="Proteomes" id="UP000063964"/>
    </source>
</evidence>
<dbReference type="AlphaFoldDB" id="A0A0X8JNM4"/>